<dbReference type="InterPro" id="IPR016161">
    <property type="entry name" value="Ald_DH/histidinol_DH"/>
</dbReference>
<keyword evidence="2 7" id="KW-0560">Oxidoreductase</keyword>
<dbReference type="Gene3D" id="3.40.605.10">
    <property type="entry name" value="Aldehyde Dehydrogenase, Chain A, domain 1"/>
    <property type="match status" value="1"/>
</dbReference>
<evidence type="ECO:0000256" key="3">
    <source>
        <dbReference type="ARBA" id="ARBA00039122"/>
    </source>
</evidence>
<dbReference type="FunFam" id="3.40.605.10:FF:000007">
    <property type="entry name" value="NAD/NADP-dependent betaine aldehyde dehydrogenase"/>
    <property type="match status" value="1"/>
</dbReference>
<protein>
    <recommendedName>
        <fullName evidence="4">Putative succinate-semialdehyde dehydrogenase [NADP(+)] 2</fullName>
        <ecNumber evidence="3">1.2.1.79</ecNumber>
    </recommendedName>
</protein>
<evidence type="ECO:0000256" key="2">
    <source>
        <dbReference type="ARBA" id="ARBA00023002"/>
    </source>
</evidence>
<dbReference type="EC" id="1.2.1.79" evidence="3"/>
<dbReference type="Gene3D" id="3.40.309.10">
    <property type="entry name" value="Aldehyde Dehydrogenase, Chain A, domain 2"/>
    <property type="match status" value="1"/>
</dbReference>
<evidence type="ECO:0000259" key="8">
    <source>
        <dbReference type="Pfam" id="PF00171"/>
    </source>
</evidence>
<dbReference type="InterPro" id="IPR016163">
    <property type="entry name" value="Ald_DH_C"/>
</dbReference>
<evidence type="ECO:0000256" key="7">
    <source>
        <dbReference type="RuleBase" id="RU003345"/>
    </source>
</evidence>
<dbReference type="AlphaFoldDB" id="A0A4R5WXQ4"/>
<evidence type="ECO:0000313" key="9">
    <source>
        <dbReference type="EMBL" id="MDP7736296.1"/>
    </source>
</evidence>
<dbReference type="RefSeq" id="WP_133436511.1">
    <property type="nucleotide sequence ID" value="NZ_JAUFSA010000001.1"/>
</dbReference>
<proteinExistence type="inferred from homology"/>
<dbReference type="InterPro" id="IPR015590">
    <property type="entry name" value="Aldehyde_DH_dom"/>
</dbReference>
<accession>A0A4R5WXQ4</accession>
<evidence type="ECO:0000313" key="10">
    <source>
        <dbReference type="Proteomes" id="UP001229081"/>
    </source>
</evidence>
<evidence type="ECO:0000256" key="6">
    <source>
        <dbReference type="PROSITE-ProRule" id="PRU10007"/>
    </source>
</evidence>
<evidence type="ECO:0000256" key="1">
    <source>
        <dbReference type="ARBA" id="ARBA00009986"/>
    </source>
</evidence>
<dbReference type="PROSITE" id="PS00687">
    <property type="entry name" value="ALDEHYDE_DEHYDR_GLU"/>
    <property type="match status" value="1"/>
</dbReference>
<evidence type="ECO:0000256" key="5">
    <source>
        <dbReference type="ARBA" id="ARBA00048559"/>
    </source>
</evidence>
<reference evidence="9" key="1">
    <citation type="submission" date="2023-06" db="EMBL/GenBank/DDBJ databases">
        <title>Identification of two novel mycobacterium reveal diversities and complexities of Mycobacterium gordonae clade.</title>
        <authorList>
            <person name="Matsumoto Y."/>
            <person name="Nakamura S."/>
            <person name="Motooka D."/>
            <person name="Fukushima K."/>
        </authorList>
    </citation>
    <scope>NUCLEOTIDE SEQUENCE</scope>
    <source>
        <strain evidence="9">TY812</strain>
    </source>
</reference>
<feature type="domain" description="Aldehyde dehydrogenase" evidence="8">
    <location>
        <begin position="27"/>
        <end position="485"/>
    </location>
</feature>
<dbReference type="PANTHER" id="PTHR11699">
    <property type="entry name" value="ALDEHYDE DEHYDROGENASE-RELATED"/>
    <property type="match status" value="1"/>
</dbReference>
<comment type="caution">
    <text evidence="9">The sequence shown here is derived from an EMBL/GenBank/DDBJ whole genome shotgun (WGS) entry which is preliminary data.</text>
</comment>
<dbReference type="GO" id="GO:0036243">
    <property type="term" value="F:succinate-semialdehyde dehydrogenase (NADP+) activity"/>
    <property type="evidence" value="ECO:0007669"/>
    <property type="project" value="UniProtKB-EC"/>
</dbReference>
<name>A0A4R5WXQ4_9MYCO</name>
<dbReference type="EMBL" id="JAUFSA010000001">
    <property type="protein sequence ID" value="MDP7736296.1"/>
    <property type="molecule type" value="Genomic_DNA"/>
</dbReference>
<dbReference type="SUPFAM" id="SSF53720">
    <property type="entry name" value="ALDH-like"/>
    <property type="match status" value="1"/>
</dbReference>
<gene>
    <name evidence="9" type="ORF">QXL92_16260</name>
</gene>
<comment type="similarity">
    <text evidence="1 7">Belongs to the aldehyde dehydrogenase family.</text>
</comment>
<comment type="catalytic activity">
    <reaction evidence="5">
        <text>succinate semialdehyde + NADP(+) + H2O = succinate + NADPH + 2 H(+)</text>
        <dbReference type="Rhea" id="RHEA:13213"/>
        <dbReference type="ChEBI" id="CHEBI:15377"/>
        <dbReference type="ChEBI" id="CHEBI:15378"/>
        <dbReference type="ChEBI" id="CHEBI:30031"/>
        <dbReference type="ChEBI" id="CHEBI:57706"/>
        <dbReference type="ChEBI" id="CHEBI:57783"/>
        <dbReference type="ChEBI" id="CHEBI:58349"/>
        <dbReference type="EC" id="1.2.1.79"/>
    </reaction>
</comment>
<dbReference type="InterPro" id="IPR016162">
    <property type="entry name" value="Ald_DH_N"/>
</dbReference>
<dbReference type="Pfam" id="PF00171">
    <property type="entry name" value="Aldedh"/>
    <property type="match status" value="1"/>
</dbReference>
<dbReference type="InterPro" id="IPR029510">
    <property type="entry name" value="Ald_DH_CS_GLU"/>
</dbReference>
<dbReference type="Proteomes" id="UP001229081">
    <property type="component" value="Unassembled WGS sequence"/>
</dbReference>
<organism evidence="9 10">
    <name type="scientific">Mycobacterium paragordonae</name>
    <dbReference type="NCBI Taxonomy" id="1389713"/>
    <lineage>
        <taxon>Bacteria</taxon>
        <taxon>Bacillati</taxon>
        <taxon>Actinomycetota</taxon>
        <taxon>Actinomycetes</taxon>
        <taxon>Mycobacteriales</taxon>
        <taxon>Mycobacteriaceae</taxon>
        <taxon>Mycobacterium</taxon>
    </lineage>
</organism>
<evidence type="ECO:0000256" key="4">
    <source>
        <dbReference type="ARBA" id="ARBA00039663"/>
    </source>
</evidence>
<feature type="active site" evidence="6">
    <location>
        <position position="254"/>
    </location>
</feature>
<sequence>MTVDLSVPVVHLHIGGEARTSGSGGVHQHVYPATGEVQGPVPLAGPDDVDAAVGAAHRAYAQWRAWRPSERARVLRRLGELMERDAAEIARLSVLDNGMSAGMSQPLVAIMANWTSYYAGWADKVEGRVTSFPANQRELGYSMPEPYGVVGIILTWNGPVVSVGMKLIPALAAGNTVVMKPSELTPYATEHLMGLVKEAGIPDGVVNLVLGGPETGDALVRHPLVNKVSFTGGPATARKILTRCAESLKPAVLELGGKSANVLFPDADLDTAVAVNAFSVLGTLAGQGCAIPSRMIVHNDVYDDVADRVLAIVSGMRCGDPFDPATLISPVVTREARQRILAMIDRAQTDGAKLLAGGRVPDYLSREFSDGFFVEPTVFGDVEPDSELGQIEVFGPVLSLMRFETEEQAIAIANSTEYGLAAYVYTKDIDRVQRLVSALDAGGVYVNGASPVTGCELAFGGVGISGYGREGGEEGLFEFLRTKAVGIA</sequence>